<organism evidence="1">
    <name type="scientific">Desulfomonile tiedjei</name>
    <dbReference type="NCBI Taxonomy" id="2358"/>
    <lineage>
        <taxon>Bacteria</taxon>
        <taxon>Pseudomonadati</taxon>
        <taxon>Thermodesulfobacteriota</taxon>
        <taxon>Desulfomonilia</taxon>
        <taxon>Desulfomonilales</taxon>
        <taxon>Desulfomonilaceae</taxon>
        <taxon>Desulfomonile</taxon>
    </lineage>
</organism>
<proteinExistence type="predicted"/>
<sequence length="80" mass="8741">MSKQREKIRPEVKGGMLISRGDIIQVMDDGALTKCEVLSCLAAGKEGCMATLEILEGPRKGQRIHTKLRLASECEEAKPS</sequence>
<accession>A0A7C4ETS1</accession>
<comment type="caution">
    <text evidence="1">The sequence shown here is derived from an EMBL/GenBank/DDBJ whole genome shotgun (WGS) entry which is preliminary data.</text>
</comment>
<protein>
    <submittedName>
        <fullName evidence="1">Uncharacterized protein</fullName>
    </submittedName>
</protein>
<dbReference type="EMBL" id="DTGT01000410">
    <property type="protein sequence ID" value="HGH62129.1"/>
    <property type="molecule type" value="Genomic_DNA"/>
</dbReference>
<gene>
    <name evidence="1" type="ORF">ENV54_12620</name>
</gene>
<dbReference type="AlphaFoldDB" id="A0A7C4ETS1"/>
<name>A0A7C4ETS1_9BACT</name>
<evidence type="ECO:0000313" key="1">
    <source>
        <dbReference type="EMBL" id="HGH62129.1"/>
    </source>
</evidence>
<reference evidence="1" key="1">
    <citation type="journal article" date="2020" name="mSystems">
        <title>Genome- and Community-Level Interaction Insights into Carbon Utilization and Element Cycling Functions of Hydrothermarchaeota in Hydrothermal Sediment.</title>
        <authorList>
            <person name="Zhou Z."/>
            <person name="Liu Y."/>
            <person name="Xu W."/>
            <person name="Pan J."/>
            <person name="Luo Z.H."/>
            <person name="Li M."/>
        </authorList>
    </citation>
    <scope>NUCLEOTIDE SEQUENCE [LARGE SCALE GENOMIC DNA]</scope>
    <source>
        <strain evidence="1">SpSt-769</strain>
    </source>
</reference>